<name>A0A423W6X0_9PEZI</name>
<dbReference type="AlphaFoldDB" id="A0A423W6X0"/>
<gene>
    <name evidence="3" type="ORF">VMCG_06646</name>
</gene>
<evidence type="ECO:0000256" key="2">
    <source>
        <dbReference type="SAM" id="Phobius"/>
    </source>
</evidence>
<reference evidence="3 4" key="1">
    <citation type="submission" date="2015-09" db="EMBL/GenBank/DDBJ databases">
        <title>Host preference determinants of Valsa canker pathogens revealed by comparative genomics.</title>
        <authorList>
            <person name="Yin Z."/>
            <person name="Huang L."/>
        </authorList>
    </citation>
    <scope>NUCLEOTIDE SEQUENCE [LARGE SCALE GENOMIC DNA]</scope>
    <source>
        <strain evidence="3 4">03-1</strain>
    </source>
</reference>
<keyword evidence="4" id="KW-1185">Reference proteome</keyword>
<feature type="compositionally biased region" description="Polar residues" evidence="1">
    <location>
        <begin position="624"/>
        <end position="642"/>
    </location>
</feature>
<feature type="transmembrane region" description="Helical" evidence="2">
    <location>
        <begin position="768"/>
        <end position="791"/>
    </location>
</feature>
<evidence type="ECO:0000313" key="4">
    <source>
        <dbReference type="Proteomes" id="UP000283895"/>
    </source>
</evidence>
<feature type="region of interest" description="Disordered" evidence="1">
    <location>
        <begin position="1"/>
        <end position="49"/>
    </location>
</feature>
<feature type="transmembrane region" description="Helical" evidence="2">
    <location>
        <begin position="138"/>
        <end position="156"/>
    </location>
</feature>
<feature type="transmembrane region" description="Helical" evidence="2">
    <location>
        <begin position="107"/>
        <end position="132"/>
    </location>
</feature>
<accession>A0A423W6X0</accession>
<sequence>MSDSYDRIHPDHEHTTPPGIQDGHELRNLSEHSLLSRSVSPEEAPSWGYLDDETPRDYSLHYGDHVDIPRGSSMVNDDGDDVQSRRLPPKAGSTSLRRLTWREKIDCITTVSLIAGTLLALAALSVLFFLWFGHSGNWYWRAVMVGGWLSTAVTICGGVIQQVLNLQLGVAVAMLASLALESRDVLLNDLASVSIIRATAAATSVFTMLWHFFRRLWTARQAERRWTGILLLLLLTLLLWALNQFLLVILVSDVALRPTIGDTTRASVPYSLHYALPGTENVSDSQVYASNVLTSRAIPNRGAWFTKPSAFTAFAEYSEPPFVADGVSDTGRTLRAFLPMRTADLRDNLKYYRGNATVLDARVTCQVPTLDKPSIAVSGLGGGYFQFNGTVAASRETPRLGNRTLQSDSGTADWVFDRPMGFSCRGVITDTDTYWRISICQLYEGGSRAEGGTSKTISGGLVSEFKNLTDFMSVADDAKSGTGVADLDSTTYGTAYLILNSTLGSQYDWEAGLGLSYYYDDDTTTTGYYPVAYQERGEWLDLIYSRSNVILSATLCYAAFDFADMPVEISSNTNRTETSFDPVYDPHTSTYTFAALRQAMGQNRSDTLADRGQLQLASRPDGSWLTTPGENTGPLSTSANDPQSSELYLRSLADLGLASKMDMSDGNIGNISGIMLPGAECPAASSSSSSSYAAAAAAAGDCVVPEAMHAWLLQETLLTGGPVSFALQSAMTLLAGMTYYDQMGQFDKVTPADTTLFRVASVPVSHRGLAIVTAALLVHLATMAVILVLFLRRTSFSRLGACWSALAQVGTGDVAGHLRYATLLSDGQVEEELRRKAVGHEKVRLDFVGEDIVFTHG</sequence>
<protein>
    <submittedName>
        <fullName evidence="3">Uncharacterized protein</fullName>
    </submittedName>
</protein>
<feature type="compositionally biased region" description="Basic and acidic residues" evidence="1">
    <location>
        <begin position="1"/>
        <end position="15"/>
    </location>
</feature>
<feature type="region of interest" description="Disordered" evidence="1">
    <location>
        <begin position="618"/>
        <end position="642"/>
    </location>
</feature>
<feature type="transmembrane region" description="Helical" evidence="2">
    <location>
        <begin position="163"/>
        <end position="180"/>
    </location>
</feature>
<proteinExistence type="predicted"/>
<keyword evidence="2" id="KW-1133">Transmembrane helix</keyword>
<dbReference type="OrthoDB" id="5428040at2759"/>
<keyword evidence="2" id="KW-0812">Transmembrane</keyword>
<comment type="caution">
    <text evidence="3">The sequence shown here is derived from an EMBL/GenBank/DDBJ whole genome shotgun (WGS) entry which is preliminary data.</text>
</comment>
<feature type="transmembrane region" description="Helical" evidence="2">
    <location>
        <begin position="192"/>
        <end position="213"/>
    </location>
</feature>
<evidence type="ECO:0000256" key="1">
    <source>
        <dbReference type="SAM" id="MobiDB-lite"/>
    </source>
</evidence>
<dbReference type="EMBL" id="LKEA01000024">
    <property type="protein sequence ID" value="ROV99087.1"/>
    <property type="molecule type" value="Genomic_DNA"/>
</dbReference>
<organism evidence="3 4">
    <name type="scientific">Cytospora schulzeri</name>
    <dbReference type="NCBI Taxonomy" id="448051"/>
    <lineage>
        <taxon>Eukaryota</taxon>
        <taxon>Fungi</taxon>
        <taxon>Dikarya</taxon>
        <taxon>Ascomycota</taxon>
        <taxon>Pezizomycotina</taxon>
        <taxon>Sordariomycetes</taxon>
        <taxon>Sordariomycetidae</taxon>
        <taxon>Diaporthales</taxon>
        <taxon>Cytosporaceae</taxon>
        <taxon>Cytospora</taxon>
    </lineage>
</organism>
<keyword evidence="2" id="KW-0472">Membrane</keyword>
<evidence type="ECO:0000313" key="3">
    <source>
        <dbReference type="EMBL" id="ROV99087.1"/>
    </source>
</evidence>
<dbReference type="Proteomes" id="UP000283895">
    <property type="component" value="Unassembled WGS sequence"/>
</dbReference>
<feature type="region of interest" description="Disordered" evidence="1">
    <location>
        <begin position="69"/>
        <end position="91"/>
    </location>
</feature>
<feature type="transmembrane region" description="Helical" evidence="2">
    <location>
        <begin position="225"/>
        <end position="251"/>
    </location>
</feature>